<evidence type="ECO:0000313" key="1">
    <source>
        <dbReference type="EMBL" id="KAF9644549.1"/>
    </source>
</evidence>
<reference evidence="1" key="1">
    <citation type="submission" date="2019-10" db="EMBL/GenBank/DDBJ databases">
        <authorList>
            <consortium name="DOE Joint Genome Institute"/>
            <person name="Kuo A."/>
            <person name="Miyauchi S."/>
            <person name="Kiss E."/>
            <person name="Drula E."/>
            <person name="Kohler A."/>
            <person name="Sanchez-Garcia M."/>
            <person name="Andreopoulos B."/>
            <person name="Barry K.W."/>
            <person name="Bonito G."/>
            <person name="Buee M."/>
            <person name="Carver A."/>
            <person name="Chen C."/>
            <person name="Cichocki N."/>
            <person name="Clum A."/>
            <person name="Culley D."/>
            <person name="Crous P.W."/>
            <person name="Fauchery L."/>
            <person name="Girlanda M."/>
            <person name="Hayes R."/>
            <person name="Keri Z."/>
            <person name="Labutti K."/>
            <person name="Lipzen A."/>
            <person name="Lombard V."/>
            <person name="Magnuson J."/>
            <person name="Maillard F."/>
            <person name="Morin E."/>
            <person name="Murat C."/>
            <person name="Nolan M."/>
            <person name="Ohm R."/>
            <person name="Pangilinan J."/>
            <person name="Pereira M."/>
            <person name="Perotto S."/>
            <person name="Peter M."/>
            <person name="Riley R."/>
            <person name="Sitrit Y."/>
            <person name="Stielow B."/>
            <person name="Szollosi G."/>
            <person name="Zifcakova L."/>
            <person name="Stursova M."/>
            <person name="Spatafora J.W."/>
            <person name="Tedersoo L."/>
            <person name="Vaario L.-M."/>
            <person name="Yamada A."/>
            <person name="Yan M."/>
            <person name="Wang P."/>
            <person name="Xu J."/>
            <person name="Bruns T."/>
            <person name="Baldrian P."/>
            <person name="Vilgalys R."/>
            <person name="Henrissat B."/>
            <person name="Grigoriev I.V."/>
            <person name="Hibbett D."/>
            <person name="Nagy L.G."/>
            <person name="Martin F.M."/>
        </authorList>
    </citation>
    <scope>NUCLEOTIDE SEQUENCE</scope>
    <source>
        <strain evidence="1">P2</strain>
    </source>
</reference>
<dbReference type="Proteomes" id="UP000886501">
    <property type="component" value="Unassembled WGS sequence"/>
</dbReference>
<proteinExistence type="predicted"/>
<gene>
    <name evidence="1" type="ORF">BDM02DRAFT_3121687</name>
</gene>
<protein>
    <submittedName>
        <fullName evidence="1">Uncharacterized protein</fullName>
    </submittedName>
</protein>
<keyword evidence="2" id="KW-1185">Reference proteome</keyword>
<evidence type="ECO:0000313" key="2">
    <source>
        <dbReference type="Proteomes" id="UP000886501"/>
    </source>
</evidence>
<accession>A0ACB6Z4T3</accession>
<dbReference type="EMBL" id="MU118132">
    <property type="protein sequence ID" value="KAF9644549.1"/>
    <property type="molecule type" value="Genomic_DNA"/>
</dbReference>
<name>A0ACB6Z4T3_THEGA</name>
<reference evidence="1" key="2">
    <citation type="journal article" date="2020" name="Nat. Commun.">
        <title>Large-scale genome sequencing of mycorrhizal fungi provides insights into the early evolution of symbiotic traits.</title>
        <authorList>
            <person name="Miyauchi S."/>
            <person name="Kiss E."/>
            <person name="Kuo A."/>
            <person name="Drula E."/>
            <person name="Kohler A."/>
            <person name="Sanchez-Garcia M."/>
            <person name="Morin E."/>
            <person name="Andreopoulos B."/>
            <person name="Barry K.W."/>
            <person name="Bonito G."/>
            <person name="Buee M."/>
            <person name="Carver A."/>
            <person name="Chen C."/>
            <person name="Cichocki N."/>
            <person name="Clum A."/>
            <person name="Culley D."/>
            <person name="Crous P.W."/>
            <person name="Fauchery L."/>
            <person name="Girlanda M."/>
            <person name="Hayes R.D."/>
            <person name="Keri Z."/>
            <person name="LaButti K."/>
            <person name="Lipzen A."/>
            <person name="Lombard V."/>
            <person name="Magnuson J."/>
            <person name="Maillard F."/>
            <person name="Murat C."/>
            <person name="Nolan M."/>
            <person name="Ohm R.A."/>
            <person name="Pangilinan J."/>
            <person name="Pereira M.F."/>
            <person name="Perotto S."/>
            <person name="Peter M."/>
            <person name="Pfister S."/>
            <person name="Riley R."/>
            <person name="Sitrit Y."/>
            <person name="Stielow J.B."/>
            <person name="Szollosi G."/>
            <person name="Zifcakova L."/>
            <person name="Stursova M."/>
            <person name="Spatafora J.W."/>
            <person name="Tedersoo L."/>
            <person name="Vaario L.M."/>
            <person name="Yamada A."/>
            <person name="Yan M."/>
            <person name="Wang P."/>
            <person name="Xu J."/>
            <person name="Bruns T."/>
            <person name="Baldrian P."/>
            <person name="Vilgalys R."/>
            <person name="Dunand C."/>
            <person name="Henrissat B."/>
            <person name="Grigoriev I.V."/>
            <person name="Hibbett D."/>
            <person name="Nagy L.G."/>
            <person name="Martin F.M."/>
        </authorList>
    </citation>
    <scope>NUCLEOTIDE SEQUENCE</scope>
    <source>
        <strain evidence="1">P2</strain>
    </source>
</reference>
<sequence length="974" mass="109135">MPPRSKKSKKPRRPPVQQNLATDGADTTTAAGVNDGGGSRGVFRDESEDRRLHALGASTPTHGREDDHVGKDAHDTVQSMGSGVVERDVKDAALRVAAIPVDISQRPAWGFGPLKAVLGTISTVYTDHLKATAGGNKIADLLSRIEAPEACFAALPGNAVEQRRRGELIRKFRGIEGQLRSLSEKSMLQRLADHVQDDEEVSELIEDAQEIIFDYQMAQQTAMYEQACRLINPADASVLDNFRCAQGAETCLRGTRTAILDEIELWTRDFDKPAIYWLNGLAGTGKSTIAQTIAERVFADGQLGASFFCSRDFQDRRSLHFIFPTLAVQLARKYPEFRSIFVPLVQSNPGIVDLSLYTQIINLIVRPLEESNISTVIVIDGVDECEDDEPASAILSLLGPYVLMIPKVKFILTGRPEPRIPEGFRVPLCAKVAYVFVLREVESIQADSDIRLFFKQSFLELTRRRHGLDEWPTEEQLDLLCERAAGSFAYAVATVKFTDQRNNDPKDQLDRLLRSPRGSAREGKTKFKANATLDSLYMSILQEAFSDDDPEGDHKTRSILAAVILAANPLSPFTIATLLGFGAKGVFLRLSSIHSLLIFQEGVDSPVRPFHKSFPDFIVDPTRCIDQRFHISSRNHHMELLVGCLNLMNQTLEKNMCKLPDAVTNSEVPDLRQRTERYIDSALQYACKSWHKHLVDEHMVRTPNITSVLHQFLENKFLFWLEVLSVLGAAREAIDALDVVTRWLEVSATRELAKDCSRFATEFIEVIDESAPHIYHSALPVSPQTSMVRRLYERHANPLARIVHGLPVSWDPAIVTMKHSSDSAAWSPCGRFIAISNGRFGTDIVDGATLKRLTTLEWGETRKLVFSPDARQLVCFHAHSAVFTSWDLQTGAQVSIISMRESRFHHLHLQCSLRHTNILPSSQREGRRQYLDSWRMSSICYHELRIHHHVGSRVRIGEHTDGDRVPASPRQPSP</sequence>
<comment type="caution">
    <text evidence="1">The sequence shown here is derived from an EMBL/GenBank/DDBJ whole genome shotgun (WGS) entry which is preliminary data.</text>
</comment>
<organism evidence="1 2">
    <name type="scientific">Thelephora ganbajun</name>
    <name type="common">Ganba fungus</name>
    <dbReference type="NCBI Taxonomy" id="370292"/>
    <lineage>
        <taxon>Eukaryota</taxon>
        <taxon>Fungi</taxon>
        <taxon>Dikarya</taxon>
        <taxon>Basidiomycota</taxon>
        <taxon>Agaricomycotina</taxon>
        <taxon>Agaricomycetes</taxon>
        <taxon>Thelephorales</taxon>
        <taxon>Thelephoraceae</taxon>
        <taxon>Thelephora</taxon>
    </lineage>
</organism>